<dbReference type="InterPro" id="IPR036259">
    <property type="entry name" value="MFS_trans_sf"/>
</dbReference>
<dbReference type="InterPro" id="IPR011701">
    <property type="entry name" value="MFS"/>
</dbReference>
<feature type="transmembrane region" description="Helical" evidence="7">
    <location>
        <begin position="41"/>
        <end position="62"/>
    </location>
</feature>
<feature type="transmembrane region" description="Helical" evidence="7">
    <location>
        <begin position="243"/>
        <end position="266"/>
    </location>
</feature>
<keyword evidence="2" id="KW-0813">Transport</keyword>
<accession>A0A4P7D3J7</accession>
<dbReference type="PROSITE" id="PS50850">
    <property type="entry name" value="MFS"/>
    <property type="match status" value="1"/>
</dbReference>
<keyword evidence="3" id="KW-1003">Cell membrane</keyword>
<dbReference type="KEGG" id="ppai:E1956_39370"/>
<feature type="transmembrane region" description="Helical" evidence="7">
    <location>
        <begin position="393"/>
        <end position="418"/>
    </location>
</feature>
<evidence type="ECO:0000256" key="7">
    <source>
        <dbReference type="SAM" id="Phobius"/>
    </source>
</evidence>
<evidence type="ECO:0000256" key="4">
    <source>
        <dbReference type="ARBA" id="ARBA00022692"/>
    </source>
</evidence>
<proteinExistence type="predicted"/>
<name>A0A4P7D3J7_9BURK</name>
<dbReference type="GO" id="GO:0022857">
    <property type="term" value="F:transmembrane transporter activity"/>
    <property type="evidence" value="ECO:0007669"/>
    <property type="project" value="InterPro"/>
</dbReference>
<dbReference type="AlphaFoldDB" id="A0A4P7D3J7"/>
<feature type="transmembrane region" description="Helical" evidence="7">
    <location>
        <begin position="82"/>
        <end position="100"/>
    </location>
</feature>
<keyword evidence="6 7" id="KW-0472">Membrane</keyword>
<dbReference type="EMBL" id="CP038151">
    <property type="protein sequence ID" value="QBR03219.1"/>
    <property type="molecule type" value="Genomic_DNA"/>
</dbReference>
<keyword evidence="10" id="KW-1185">Reference proteome</keyword>
<feature type="transmembrane region" description="Helical" evidence="7">
    <location>
        <begin position="133"/>
        <end position="155"/>
    </location>
</feature>
<keyword evidence="4 7" id="KW-0812">Transmembrane</keyword>
<feature type="transmembrane region" description="Helical" evidence="7">
    <location>
        <begin position="278"/>
        <end position="298"/>
    </location>
</feature>
<comment type="subcellular location">
    <subcellularLocation>
        <location evidence="1">Cell membrane</location>
        <topology evidence="1">Multi-pass membrane protein</topology>
    </subcellularLocation>
</comment>
<evidence type="ECO:0000256" key="6">
    <source>
        <dbReference type="ARBA" id="ARBA00023136"/>
    </source>
</evidence>
<feature type="domain" description="Major facilitator superfamily (MFS) profile" evidence="8">
    <location>
        <begin position="41"/>
        <end position="439"/>
    </location>
</feature>
<dbReference type="SUPFAM" id="SSF103473">
    <property type="entry name" value="MFS general substrate transporter"/>
    <property type="match status" value="1"/>
</dbReference>
<dbReference type="PANTHER" id="PTHR23517">
    <property type="entry name" value="RESISTANCE PROTEIN MDTM, PUTATIVE-RELATED-RELATED"/>
    <property type="match status" value="1"/>
</dbReference>
<evidence type="ECO:0000313" key="9">
    <source>
        <dbReference type="EMBL" id="QBR03219.1"/>
    </source>
</evidence>
<feature type="transmembrane region" description="Helical" evidence="7">
    <location>
        <begin position="107"/>
        <end position="127"/>
    </location>
</feature>
<dbReference type="Pfam" id="PF07690">
    <property type="entry name" value="MFS_1"/>
    <property type="match status" value="1"/>
</dbReference>
<dbReference type="GO" id="GO:0005886">
    <property type="term" value="C:plasma membrane"/>
    <property type="evidence" value="ECO:0007669"/>
    <property type="project" value="UniProtKB-SubCell"/>
</dbReference>
<feature type="transmembrane region" description="Helical" evidence="7">
    <location>
        <begin position="198"/>
        <end position="217"/>
    </location>
</feature>
<feature type="transmembrane region" description="Helical" evidence="7">
    <location>
        <begin position="167"/>
        <end position="192"/>
    </location>
</feature>
<feature type="transmembrane region" description="Helical" evidence="7">
    <location>
        <begin position="368"/>
        <end position="387"/>
    </location>
</feature>
<evidence type="ECO:0000313" key="10">
    <source>
        <dbReference type="Proteomes" id="UP000295727"/>
    </source>
</evidence>
<gene>
    <name evidence="9" type="ORF">E1956_39370</name>
</gene>
<evidence type="ECO:0000256" key="2">
    <source>
        <dbReference type="ARBA" id="ARBA00022448"/>
    </source>
</evidence>
<evidence type="ECO:0000259" key="8">
    <source>
        <dbReference type="PROSITE" id="PS50850"/>
    </source>
</evidence>
<dbReference type="PANTHER" id="PTHR23517:SF13">
    <property type="entry name" value="MAJOR FACILITATOR SUPERFAMILY MFS_1"/>
    <property type="match status" value="1"/>
</dbReference>
<dbReference type="InterPro" id="IPR020846">
    <property type="entry name" value="MFS_dom"/>
</dbReference>
<evidence type="ECO:0000256" key="3">
    <source>
        <dbReference type="ARBA" id="ARBA00022475"/>
    </source>
</evidence>
<dbReference type="Gene3D" id="1.20.1250.20">
    <property type="entry name" value="MFS general substrate transporter like domains"/>
    <property type="match status" value="2"/>
</dbReference>
<dbReference type="InterPro" id="IPR050171">
    <property type="entry name" value="MFS_Transporters"/>
</dbReference>
<dbReference type="Proteomes" id="UP000295727">
    <property type="component" value="Chromosome 4"/>
</dbReference>
<reference evidence="9 10" key="1">
    <citation type="submission" date="2019-03" db="EMBL/GenBank/DDBJ databases">
        <title>Paraburkholderia sp. 7MH5, isolated from subtropical forest soil.</title>
        <authorList>
            <person name="Gao Z.-H."/>
            <person name="Qiu L.-H."/>
        </authorList>
    </citation>
    <scope>NUCLEOTIDE SEQUENCE [LARGE SCALE GENOMIC DNA]</scope>
    <source>
        <strain evidence="9 10">7MH5</strain>
    </source>
</reference>
<sequence length="439" mass="45328">MAARSSDTRETAMNHAACPNVPALRGGSTGRHTRVALGRRASFWVSAGVVAHTLWTSAAPAMTYRLYASEWHLTPTTTAEIFAIYPVVVVSVLILFGGLSDQIGRRATMLLGLGASFLGALTLALAHAVPWLFVARAFMGVGVGLSAGPSTAAMVEFNEDNAPRRASVIATAAQAAGFAAALIIGGALTQYAPWPLHLVFWLLALLIAALFIVTWFLPQPAGSRAAGGWTPRLPSLPRSERKAFMVAALAMTTAYTHGVMILSLGGQIAHDLVQSPNTLVNGSILAVFAITSGVVSLFTQSLSTRTAMMAGAAASGAGTALLAAASAFHAMTLFLSATAMTGAGYSLLFLSALEVINGATSAERRGGTLSALYLLGYLAVGLLAPILGRVATVHGLGMAVDLGAGVIVAMSAATLALAHAKRPQRKLDEIGPKAKRKCK</sequence>
<evidence type="ECO:0000256" key="5">
    <source>
        <dbReference type="ARBA" id="ARBA00022989"/>
    </source>
</evidence>
<feature type="transmembrane region" description="Helical" evidence="7">
    <location>
        <begin position="334"/>
        <end position="356"/>
    </location>
</feature>
<dbReference type="OrthoDB" id="9814303at2"/>
<protein>
    <submittedName>
        <fullName evidence="9">MFS transporter</fullName>
    </submittedName>
</protein>
<feature type="transmembrane region" description="Helical" evidence="7">
    <location>
        <begin position="310"/>
        <end position="328"/>
    </location>
</feature>
<organism evidence="9 10">
    <name type="scientific">Paraburkholderia pallida</name>
    <dbReference type="NCBI Taxonomy" id="2547399"/>
    <lineage>
        <taxon>Bacteria</taxon>
        <taxon>Pseudomonadati</taxon>
        <taxon>Pseudomonadota</taxon>
        <taxon>Betaproteobacteria</taxon>
        <taxon>Burkholderiales</taxon>
        <taxon>Burkholderiaceae</taxon>
        <taxon>Paraburkholderia</taxon>
    </lineage>
</organism>
<evidence type="ECO:0000256" key="1">
    <source>
        <dbReference type="ARBA" id="ARBA00004651"/>
    </source>
</evidence>
<keyword evidence="5 7" id="KW-1133">Transmembrane helix</keyword>